<dbReference type="EMBL" id="ACSB01000008">
    <property type="protein sequence ID" value="EHB88003.1"/>
    <property type="molecule type" value="Genomic_DNA"/>
</dbReference>
<evidence type="ECO:0000313" key="2">
    <source>
        <dbReference type="Proteomes" id="UP000004897"/>
    </source>
</evidence>
<reference evidence="1 2" key="1">
    <citation type="submission" date="2011-08" db="EMBL/GenBank/DDBJ databases">
        <title>The Genome Sequence of Rothia mucilaginosa M508.</title>
        <authorList>
            <consortium name="The Broad Institute Genome Sequencing Platform"/>
            <consortium name="The Broad Institute Genome Sequencing Center for Infectious Disease"/>
            <person name="Earl A."/>
            <person name="Ward D."/>
            <person name="Feldgarden M."/>
            <person name="Gevers D."/>
            <person name="Sibley C.D."/>
            <person name="Field T.R."/>
            <person name="Grinwis M."/>
            <person name="Eshaghurshan C.S."/>
            <person name="Surette M.G."/>
            <person name="Young S.K."/>
            <person name="Zeng Q."/>
            <person name="Gargeya S."/>
            <person name="Fitzgerald M."/>
            <person name="Haas B."/>
            <person name="Abouelleil A."/>
            <person name="Alvarado L."/>
            <person name="Arachchi H.M."/>
            <person name="Berlin A."/>
            <person name="Brown A."/>
            <person name="Chapman S.B."/>
            <person name="Chen Z."/>
            <person name="Dunbar C."/>
            <person name="Freedman E."/>
            <person name="Gearin G."/>
            <person name="Gellesch M."/>
            <person name="Goldberg J."/>
            <person name="Griggs A."/>
            <person name="Gujja S."/>
            <person name="Heiman D."/>
            <person name="Howarth C."/>
            <person name="Larson L."/>
            <person name="Lui A."/>
            <person name="MacDonald P.J.P."/>
            <person name="Montmayeur A."/>
            <person name="Murphy C."/>
            <person name="Neiman D."/>
            <person name="Pearson M."/>
            <person name="Priest M."/>
            <person name="Roberts A."/>
            <person name="Saif S."/>
            <person name="Shea T."/>
            <person name="Shenoy N."/>
            <person name="Sisk P."/>
            <person name="Stolte C."/>
            <person name="Sykes S."/>
            <person name="Wortman J."/>
            <person name="Nusbaum C."/>
            <person name="Birren B."/>
        </authorList>
    </citation>
    <scope>NUCLEOTIDE SEQUENCE [LARGE SCALE GENOMIC DNA]</scope>
    <source>
        <strain evidence="1 2">M508</strain>
    </source>
</reference>
<dbReference type="PATRIC" id="fig|563033.4.peg.1120"/>
<proteinExistence type="predicted"/>
<dbReference type="Proteomes" id="UP000004897">
    <property type="component" value="Unassembled WGS sequence"/>
</dbReference>
<dbReference type="AlphaFoldDB" id="G5ES66"/>
<protein>
    <submittedName>
        <fullName evidence="1">Uncharacterized protein</fullName>
    </submittedName>
</protein>
<gene>
    <name evidence="1" type="ORF">HMPREF0737_01126</name>
</gene>
<dbReference type="RefSeq" id="WP_005506321.1">
    <property type="nucleotide sequence ID" value="NZ_JH370351.1"/>
</dbReference>
<comment type="caution">
    <text evidence="1">The sequence shown here is derived from an EMBL/GenBank/DDBJ whole genome shotgun (WGS) entry which is preliminary data.</text>
</comment>
<accession>G5ES66</accession>
<evidence type="ECO:0000313" key="1">
    <source>
        <dbReference type="EMBL" id="EHB88003.1"/>
    </source>
</evidence>
<dbReference type="HOGENOM" id="CLU_2719842_0_0_11"/>
<name>G5ES66_9MICC</name>
<organism evidence="1 2">
    <name type="scientific">Rothia mucilaginosa M508</name>
    <dbReference type="NCBI Taxonomy" id="563033"/>
    <lineage>
        <taxon>Bacteria</taxon>
        <taxon>Bacillati</taxon>
        <taxon>Actinomycetota</taxon>
        <taxon>Actinomycetes</taxon>
        <taxon>Micrococcales</taxon>
        <taxon>Micrococcaceae</taxon>
        <taxon>Rothia</taxon>
    </lineage>
</organism>
<sequence>MFFRVWRSSYRAQILALARDETDIRKVAKGRALVRDWRDQVAEVQFTFPSRTVQELLSTDPNATKKKEEMES</sequence>